<evidence type="ECO:0000313" key="2">
    <source>
        <dbReference type="EMBL" id="KAF4400586.1"/>
    </source>
</evidence>
<dbReference type="EMBL" id="JAATIQ010000017">
    <property type="protein sequence ID" value="KAF4400586.1"/>
    <property type="molecule type" value="Genomic_DNA"/>
</dbReference>
<dbReference type="AlphaFoldDB" id="A0A7J6HZK0"/>
<comment type="caution">
    <text evidence="2">The sequence shown here is derived from an EMBL/GenBank/DDBJ whole genome shotgun (WGS) entry which is preliminary data.</text>
</comment>
<sequence>MQHIQFHYFPPNLDFKGIDEANAKGGAGVKMTQAVEKSFDTSKETVEETAKSAAEVVDKTMSKTAKKVKESVSDKESAAEL</sequence>
<dbReference type="Proteomes" id="UP000583929">
    <property type="component" value="Unassembled WGS sequence"/>
</dbReference>
<dbReference type="PANTHER" id="PTHR35463:SF10">
    <property type="entry name" value="TRANSMEMBRANE PROTEIN"/>
    <property type="match status" value="1"/>
</dbReference>
<evidence type="ECO:0000256" key="1">
    <source>
        <dbReference type="SAM" id="MobiDB-lite"/>
    </source>
</evidence>
<proteinExistence type="predicted"/>
<organism evidence="2 3">
    <name type="scientific">Cannabis sativa</name>
    <name type="common">Hemp</name>
    <name type="synonym">Marijuana</name>
    <dbReference type="NCBI Taxonomy" id="3483"/>
    <lineage>
        <taxon>Eukaryota</taxon>
        <taxon>Viridiplantae</taxon>
        <taxon>Streptophyta</taxon>
        <taxon>Embryophyta</taxon>
        <taxon>Tracheophyta</taxon>
        <taxon>Spermatophyta</taxon>
        <taxon>Magnoliopsida</taxon>
        <taxon>eudicotyledons</taxon>
        <taxon>Gunneridae</taxon>
        <taxon>Pentapetalae</taxon>
        <taxon>rosids</taxon>
        <taxon>fabids</taxon>
        <taxon>Rosales</taxon>
        <taxon>Cannabaceae</taxon>
        <taxon>Cannabis</taxon>
    </lineage>
</organism>
<dbReference type="PANTHER" id="PTHR35463">
    <property type="entry name" value="TRANSMEMBRANE PROTEIN"/>
    <property type="match status" value="1"/>
</dbReference>
<keyword evidence="3" id="KW-1185">Reference proteome</keyword>
<gene>
    <name evidence="2" type="ORF">G4B88_023379</name>
</gene>
<accession>A0A7J6HZK0</accession>
<protein>
    <submittedName>
        <fullName evidence="2">Uncharacterized protein</fullName>
    </submittedName>
</protein>
<name>A0A7J6HZK0_CANSA</name>
<evidence type="ECO:0000313" key="3">
    <source>
        <dbReference type="Proteomes" id="UP000583929"/>
    </source>
</evidence>
<reference evidence="2 3" key="1">
    <citation type="journal article" date="2020" name="bioRxiv">
        <title>Sequence and annotation of 42 cannabis genomes reveals extensive copy number variation in cannabinoid synthesis and pathogen resistance genes.</title>
        <authorList>
            <person name="Mckernan K.J."/>
            <person name="Helbert Y."/>
            <person name="Kane L.T."/>
            <person name="Ebling H."/>
            <person name="Zhang L."/>
            <person name="Liu B."/>
            <person name="Eaton Z."/>
            <person name="Mclaughlin S."/>
            <person name="Kingan S."/>
            <person name="Baybayan P."/>
            <person name="Concepcion G."/>
            <person name="Jordan M."/>
            <person name="Riva A."/>
            <person name="Barbazuk W."/>
            <person name="Harkins T."/>
        </authorList>
    </citation>
    <scope>NUCLEOTIDE SEQUENCE [LARGE SCALE GENOMIC DNA]</scope>
    <source>
        <strain evidence="3">cv. Jamaican Lion 4</strain>
        <tissue evidence="2">Leaf</tissue>
    </source>
</reference>
<feature type="region of interest" description="Disordered" evidence="1">
    <location>
        <begin position="62"/>
        <end position="81"/>
    </location>
</feature>